<keyword evidence="6 11" id="KW-0547">Nucleotide-binding</keyword>
<dbReference type="SUPFAM" id="SSF56059">
    <property type="entry name" value="Glutathione synthetase ATP-binding domain-like"/>
    <property type="match status" value="1"/>
</dbReference>
<evidence type="ECO:0000256" key="12">
    <source>
        <dbReference type="SAM" id="MobiDB-lite"/>
    </source>
</evidence>
<keyword evidence="8" id="KW-0969">Cilium</keyword>
<dbReference type="Pfam" id="PF03133">
    <property type="entry name" value="TTL"/>
    <property type="match status" value="1"/>
</dbReference>
<reference evidence="14 15" key="1">
    <citation type="submission" date="2024-02" db="EMBL/GenBank/DDBJ databases">
        <authorList>
            <person name="Chen Y."/>
            <person name="Shah S."/>
            <person name="Dougan E. K."/>
            <person name="Thang M."/>
            <person name="Chan C."/>
        </authorList>
    </citation>
    <scope>NUCLEOTIDE SEQUENCE [LARGE SCALE GENOMIC DNA]</scope>
</reference>
<feature type="compositionally biased region" description="Basic and acidic residues" evidence="12">
    <location>
        <begin position="422"/>
        <end position="435"/>
    </location>
</feature>
<sequence length="452" mass="52632">MRRENERIVYRTDFDKYVLISNFERLGWTRSTDEDFDIYWASVHNVRGLFNPEVLSKRLRDGQVVNHFPNHYELTRKDLMARNIKRYRRERERQALQEQAEERFLESLSSFASFAARKKGQSEPNLSMPQVDRVPPEWVPATYSLPNDYAIFVEEFRKSPNSTWIAKPTGKAQGRGIFLVSKLNQLKRWSNAPKEKNQQGQPLPFREPYIISRYISNPLLVGGKKFDMRLYVLVTSYRPLKVFLYRGGFCRFCVEQYSTDVAEIDNIFVHLTNVAIQKQAEDYNEQHGGKWAISDLMLFIESTRGRAASEKLASDMEQIIVHTLKAVQGIIVNDKHCFEMYGFDVLIDKDLRPWLLEVNASPSMTTTTEDDRLLKLRLINDVLNIAIQEKRGQLEGCDDDLILGDFACIFDEKPKVNLGTRSGEDPRSERNERSSSRGPRRSNSFSRTGYWR</sequence>
<dbReference type="EMBL" id="CAXAMN010023028">
    <property type="protein sequence ID" value="CAK9074648.1"/>
    <property type="molecule type" value="Genomic_DNA"/>
</dbReference>
<evidence type="ECO:0000256" key="6">
    <source>
        <dbReference type="ARBA" id="ARBA00022741"/>
    </source>
</evidence>
<evidence type="ECO:0000256" key="7">
    <source>
        <dbReference type="ARBA" id="ARBA00022840"/>
    </source>
</evidence>
<organism evidence="14 15">
    <name type="scientific">Durusdinium trenchii</name>
    <dbReference type="NCBI Taxonomy" id="1381693"/>
    <lineage>
        <taxon>Eukaryota</taxon>
        <taxon>Sar</taxon>
        <taxon>Alveolata</taxon>
        <taxon>Dinophyceae</taxon>
        <taxon>Suessiales</taxon>
        <taxon>Symbiodiniaceae</taxon>
        <taxon>Durusdinium</taxon>
    </lineage>
</organism>
<name>A0ABP0PGI0_9DINO</name>
<evidence type="ECO:0000256" key="4">
    <source>
        <dbReference type="ARBA" id="ARBA00022598"/>
    </source>
</evidence>
<dbReference type="PANTHER" id="PTHR12241:SF31">
    <property type="entry name" value="POLYGLUTAMYLASE COMPLEX SUBUNIT TTLL1"/>
    <property type="match status" value="1"/>
</dbReference>
<evidence type="ECO:0000256" key="2">
    <source>
        <dbReference type="ARBA" id="ARBA00006118"/>
    </source>
</evidence>
<accession>A0ABP0PGI0</accession>
<evidence type="ECO:0000256" key="8">
    <source>
        <dbReference type="ARBA" id="ARBA00023069"/>
    </source>
</evidence>
<dbReference type="Gene3D" id="3.30.470.20">
    <property type="entry name" value="ATP-grasp fold, B domain"/>
    <property type="match status" value="1"/>
</dbReference>
<evidence type="ECO:0000256" key="9">
    <source>
        <dbReference type="ARBA" id="ARBA00023212"/>
    </source>
</evidence>
<dbReference type="PROSITE" id="PS51221">
    <property type="entry name" value="TTL"/>
    <property type="match status" value="1"/>
</dbReference>
<evidence type="ECO:0000256" key="3">
    <source>
        <dbReference type="ARBA" id="ARBA00022490"/>
    </source>
</evidence>
<evidence type="ECO:0000313" key="14">
    <source>
        <dbReference type="EMBL" id="CAK9074648.1"/>
    </source>
</evidence>
<evidence type="ECO:0000259" key="13">
    <source>
        <dbReference type="PROSITE" id="PS50975"/>
    </source>
</evidence>
<comment type="subcellular location">
    <subcellularLocation>
        <location evidence="1">Cytoplasm</location>
        <location evidence="1">Cytoskeleton</location>
        <location evidence="1">Cilium basal body</location>
    </subcellularLocation>
</comment>
<feature type="compositionally biased region" description="Low complexity" evidence="12">
    <location>
        <begin position="441"/>
        <end position="452"/>
    </location>
</feature>
<dbReference type="Proteomes" id="UP001642484">
    <property type="component" value="Unassembled WGS sequence"/>
</dbReference>
<keyword evidence="3" id="KW-0963">Cytoplasm</keyword>
<dbReference type="InterPro" id="IPR011761">
    <property type="entry name" value="ATP-grasp"/>
</dbReference>
<dbReference type="PROSITE" id="PS50975">
    <property type="entry name" value="ATP_GRASP"/>
    <property type="match status" value="1"/>
</dbReference>
<keyword evidence="5" id="KW-0493">Microtubule</keyword>
<proteinExistence type="inferred from homology"/>
<evidence type="ECO:0000256" key="5">
    <source>
        <dbReference type="ARBA" id="ARBA00022701"/>
    </source>
</evidence>
<keyword evidence="9" id="KW-0206">Cytoskeleton</keyword>
<feature type="domain" description="ATP-grasp" evidence="13">
    <location>
        <begin position="137"/>
        <end position="387"/>
    </location>
</feature>
<evidence type="ECO:0000256" key="11">
    <source>
        <dbReference type="PROSITE-ProRule" id="PRU00409"/>
    </source>
</evidence>
<dbReference type="PANTHER" id="PTHR12241">
    <property type="entry name" value="TUBULIN POLYGLUTAMYLASE"/>
    <property type="match status" value="1"/>
</dbReference>
<evidence type="ECO:0000313" key="15">
    <source>
        <dbReference type="Proteomes" id="UP001642484"/>
    </source>
</evidence>
<protein>
    <recommendedName>
        <fullName evidence="13">ATP-grasp domain-containing protein</fullName>
    </recommendedName>
</protein>
<dbReference type="InterPro" id="IPR004344">
    <property type="entry name" value="TTL/TTLL_fam"/>
</dbReference>
<keyword evidence="15" id="KW-1185">Reference proteome</keyword>
<comment type="similarity">
    <text evidence="2">Belongs to the tubulin polyglutamylase family.</text>
</comment>
<keyword evidence="10" id="KW-0966">Cell projection</keyword>
<keyword evidence="4" id="KW-0436">Ligase</keyword>
<gene>
    <name evidence="14" type="ORF">CCMP2556_LOCUS36772</name>
</gene>
<comment type="caution">
    <text evidence="14">The sequence shown here is derived from an EMBL/GenBank/DDBJ whole genome shotgun (WGS) entry which is preliminary data.</text>
</comment>
<evidence type="ECO:0000256" key="10">
    <source>
        <dbReference type="ARBA" id="ARBA00023273"/>
    </source>
</evidence>
<keyword evidence="7 11" id="KW-0067">ATP-binding</keyword>
<feature type="region of interest" description="Disordered" evidence="12">
    <location>
        <begin position="418"/>
        <end position="452"/>
    </location>
</feature>
<evidence type="ECO:0000256" key="1">
    <source>
        <dbReference type="ARBA" id="ARBA00004120"/>
    </source>
</evidence>